<proteinExistence type="predicted"/>
<feature type="signal peptide" evidence="1">
    <location>
        <begin position="1"/>
        <end position="24"/>
    </location>
</feature>
<gene>
    <name evidence="2" type="ORF">E3U55_17080</name>
</gene>
<evidence type="ECO:0000256" key="1">
    <source>
        <dbReference type="SAM" id="SignalP"/>
    </source>
</evidence>
<accession>A0A4Y8IGN9</accession>
<keyword evidence="3" id="KW-1185">Reference proteome</keyword>
<dbReference type="EMBL" id="SOPW01000045">
    <property type="protein sequence ID" value="TFB12754.1"/>
    <property type="molecule type" value="Genomic_DNA"/>
</dbReference>
<evidence type="ECO:0008006" key="4">
    <source>
        <dbReference type="Google" id="ProtNLM"/>
    </source>
</evidence>
<dbReference type="RefSeq" id="WP_134341675.1">
    <property type="nucleotide sequence ID" value="NZ_SOPW01000045.1"/>
</dbReference>
<dbReference type="AlphaFoldDB" id="A0A4Y8IGN9"/>
<dbReference type="Proteomes" id="UP000297975">
    <property type="component" value="Unassembled WGS sequence"/>
</dbReference>
<dbReference type="PROSITE" id="PS51257">
    <property type="entry name" value="PROKAR_LIPOPROTEIN"/>
    <property type="match status" value="1"/>
</dbReference>
<keyword evidence="1" id="KW-0732">Signal</keyword>
<evidence type="ECO:0000313" key="3">
    <source>
        <dbReference type="Proteomes" id="UP000297975"/>
    </source>
</evidence>
<dbReference type="OrthoDB" id="2597072at2"/>
<comment type="caution">
    <text evidence="2">The sequence shown here is derived from an EMBL/GenBank/DDBJ whole genome shotgun (WGS) entry which is preliminary data.</text>
</comment>
<evidence type="ECO:0000313" key="2">
    <source>
        <dbReference type="EMBL" id="TFB12754.1"/>
    </source>
</evidence>
<sequence length="181" mass="20796">MKHFLRFLGVLGILLILSSCSSNTVQNQKLSIMEELKQEINSQNITIDKIYHVEIISDGVLVLYKKMNENMLSEAFLRQKDNEWEWGMGYGEITIKSDTDDFLWHGTNDEDTQVFKITGITTNPDIEKIITQKPDGTREKTAKIINTGEGFKIWNVFYEKPINAPVEFTAYDGQGKEILKK</sequence>
<feature type="chain" id="PRO_5039039832" description="DUF3862 domain-containing protein" evidence="1">
    <location>
        <begin position="25"/>
        <end position="181"/>
    </location>
</feature>
<organism evidence="2 3">
    <name type="scientific">Filobacillus milosensis</name>
    <dbReference type="NCBI Taxonomy" id="94137"/>
    <lineage>
        <taxon>Bacteria</taxon>
        <taxon>Bacillati</taxon>
        <taxon>Bacillota</taxon>
        <taxon>Bacilli</taxon>
        <taxon>Bacillales</taxon>
        <taxon>Bacillaceae</taxon>
        <taxon>Filobacillus</taxon>
    </lineage>
</organism>
<name>A0A4Y8IGN9_9BACI</name>
<reference evidence="2 3" key="1">
    <citation type="submission" date="2019-03" db="EMBL/GenBank/DDBJ databases">
        <authorList>
            <person name="He R.-H."/>
        </authorList>
    </citation>
    <scope>NUCLEOTIDE SEQUENCE [LARGE SCALE GENOMIC DNA]</scope>
    <source>
        <strain evidence="3">SH 714</strain>
    </source>
</reference>
<protein>
    <recommendedName>
        <fullName evidence="4">DUF3862 domain-containing protein</fullName>
    </recommendedName>
</protein>